<dbReference type="RefSeq" id="WP_215668529.1">
    <property type="nucleotide sequence ID" value="NZ_JAFJYC010000001.1"/>
</dbReference>
<reference evidence="1 2" key="1">
    <citation type="journal article" date="2021" name="Genome Biol. Evol.">
        <title>The evolution of interdependence in a four-way mealybug symbiosis.</title>
        <authorList>
            <person name="Garber A.I."/>
            <person name="Kupper M."/>
            <person name="Laetsch D.R."/>
            <person name="Weldon S.R."/>
            <person name="Ladinsky M.S."/>
            <person name="Bjorkman P.J."/>
            <person name="McCutcheon J.P."/>
        </authorList>
    </citation>
    <scope>NUCLEOTIDE SEQUENCE [LARGE SCALE GENOMIC DNA]</scope>
    <source>
        <strain evidence="1">SOD</strain>
    </source>
</reference>
<sequence>MDMPMRQEVGDEVSVYTGPDGIDVLVLRYGPTRVSEALVQFSGSKHAWEGKIQKLEVKKTAAENLYWLNLQGKRFVALTVAKDGSGRITLPGGAKAYPVAYDAALSAQLNPHYFLADYLSRN</sequence>
<evidence type="ECO:0000313" key="1">
    <source>
        <dbReference type="EMBL" id="MBT9431396.1"/>
    </source>
</evidence>
<name>A0ABS5YBA3_9GAMM</name>
<organism evidence="1 2">
    <name type="scientific">Candidatus Sodalis endolongispinus</name>
    <dbReference type="NCBI Taxonomy" id="2812662"/>
    <lineage>
        <taxon>Bacteria</taxon>
        <taxon>Pseudomonadati</taxon>
        <taxon>Pseudomonadota</taxon>
        <taxon>Gammaproteobacteria</taxon>
        <taxon>Enterobacterales</taxon>
        <taxon>Bruguierivoracaceae</taxon>
        <taxon>Sodalis</taxon>
    </lineage>
</organism>
<proteinExistence type="predicted"/>
<protein>
    <submittedName>
        <fullName evidence="1">Uncharacterized protein</fullName>
    </submittedName>
</protein>
<gene>
    <name evidence="1" type="ORF">JZM24_03130</name>
</gene>
<dbReference type="EMBL" id="JAFJYC010000001">
    <property type="protein sequence ID" value="MBT9431396.1"/>
    <property type="molecule type" value="Genomic_DNA"/>
</dbReference>
<evidence type="ECO:0000313" key="2">
    <source>
        <dbReference type="Proteomes" id="UP000811282"/>
    </source>
</evidence>
<keyword evidence="2" id="KW-1185">Reference proteome</keyword>
<comment type="caution">
    <text evidence="1">The sequence shown here is derived from an EMBL/GenBank/DDBJ whole genome shotgun (WGS) entry which is preliminary data.</text>
</comment>
<accession>A0ABS5YBA3</accession>
<dbReference type="Proteomes" id="UP000811282">
    <property type="component" value="Unassembled WGS sequence"/>
</dbReference>